<evidence type="ECO:0000256" key="1">
    <source>
        <dbReference type="SAM" id="MobiDB-lite"/>
    </source>
</evidence>
<dbReference type="InterPro" id="IPR001715">
    <property type="entry name" value="CH_dom"/>
</dbReference>
<keyword evidence="5" id="KW-1185">Reference proteome</keyword>
<dbReference type="InterPro" id="IPR000593">
    <property type="entry name" value="RasGAP_C"/>
</dbReference>
<dbReference type="Pfam" id="PF00616">
    <property type="entry name" value="RasGAP"/>
    <property type="match status" value="1"/>
</dbReference>
<feature type="domain" description="Ras-GAP" evidence="2">
    <location>
        <begin position="1048"/>
        <end position="1276"/>
    </location>
</feature>
<reference evidence="4" key="1">
    <citation type="submission" date="2023-03" db="EMBL/GenBank/DDBJ databases">
        <title>Mating type loci evolution in Malassezia.</title>
        <authorList>
            <person name="Coelho M.A."/>
        </authorList>
    </citation>
    <scope>NUCLEOTIDE SEQUENCE</scope>
    <source>
        <strain evidence="4">CBS 11721</strain>
    </source>
</reference>
<dbReference type="PANTHER" id="PTHR14149">
    <property type="entry name" value="RAS GTPASE-ACTIVATING PROTEIN WITH IQ MOTIF"/>
    <property type="match status" value="1"/>
</dbReference>
<evidence type="ECO:0000313" key="4">
    <source>
        <dbReference type="EMBL" id="WFD35158.1"/>
    </source>
</evidence>
<dbReference type="GO" id="GO:0005516">
    <property type="term" value="F:calmodulin binding"/>
    <property type="evidence" value="ECO:0007669"/>
    <property type="project" value="TreeGrafter"/>
</dbReference>
<dbReference type="PROSITE" id="PS50021">
    <property type="entry name" value="CH"/>
    <property type="match status" value="1"/>
</dbReference>
<feature type="domain" description="Calponin-homology (CH)" evidence="3">
    <location>
        <begin position="139"/>
        <end position="246"/>
    </location>
</feature>
<protein>
    <submittedName>
        <fullName evidence="4">Iqgap- protein</fullName>
    </submittedName>
</protein>
<dbReference type="Pfam" id="PF03836">
    <property type="entry name" value="RasGAP_C"/>
    <property type="match status" value="1"/>
</dbReference>
<dbReference type="SUPFAM" id="SSF143885">
    <property type="entry name" value="RGC domain-like"/>
    <property type="match status" value="1"/>
</dbReference>
<dbReference type="Gene3D" id="1.10.418.10">
    <property type="entry name" value="Calponin-like domain"/>
    <property type="match status" value="1"/>
</dbReference>
<organism evidence="4 5">
    <name type="scientific">Malassezia cuniculi</name>
    <dbReference type="NCBI Taxonomy" id="948313"/>
    <lineage>
        <taxon>Eukaryota</taxon>
        <taxon>Fungi</taxon>
        <taxon>Dikarya</taxon>
        <taxon>Basidiomycota</taxon>
        <taxon>Ustilaginomycotina</taxon>
        <taxon>Malasseziomycetes</taxon>
        <taxon>Malasseziales</taxon>
        <taxon>Malasseziaceae</taxon>
        <taxon>Malassezia</taxon>
    </lineage>
</organism>
<dbReference type="SUPFAM" id="SSF47576">
    <property type="entry name" value="Calponin-homology domain, CH-domain"/>
    <property type="match status" value="1"/>
</dbReference>
<dbReference type="GO" id="GO:1903479">
    <property type="term" value="P:mitotic actomyosin contractile ring assembly actin filament organization"/>
    <property type="evidence" value="ECO:0007669"/>
    <property type="project" value="TreeGrafter"/>
</dbReference>
<dbReference type="InterPro" id="IPR008936">
    <property type="entry name" value="Rho_GTPase_activation_prot"/>
</dbReference>
<evidence type="ECO:0000259" key="3">
    <source>
        <dbReference type="PROSITE" id="PS50021"/>
    </source>
</evidence>
<dbReference type="CDD" id="cd21206">
    <property type="entry name" value="CH_IQGAP"/>
    <property type="match status" value="1"/>
</dbReference>
<accession>A0AAF0J6F0</accession>
<feature type="compositionally biased region" description="Low complexity" evidence="1">
    <location>
        <begin position="336"/>
        <end position="351"/>
    </location>
</feature>
<sequence length="1688" mass="193421">MLPSAYKQARRAAEAGKALSETDQNTDPRTDKHARRLQQGDATRRTPEKAARTRPIDTRKRDAIDFAAAKKAFSAPPPASNESSVMVRSTSARKEQEQNGSGRRRLARESTGLGPSASRSESSRWIDQGRDDMQAYEYLCHCSEAQQWIEKCIGESLGGDIANMGEEMRNGIALAKLAKSFEPSCVPRIFVHPKLQFRHTDNINYYFAFVDKIRLPACFRFELTDLYEKKNFPKVVYCLHALSHYLAHLGRSGKVDDLVGKLKFNEDQLARTQRGINAAGGMMPSFRGVGQALAQEIGATAARALPPIAEPEEEDEPEPAPAPRGASVVRAPSVPAPLAQNKAAEAALQRARASEREKELQRANEDREKSRREREERIAALGREREKKRREEIEARDREREQKRREEAEERERTRAKRRQEIEEREMKRRSEIEARERERDQERERERDRIRREALAARERATDDLERESRRRAREEEEREREKRARALREQEEEQRSRALALDRALEERLAAHEAALERRLAEVARERELERKRLEEEREAFRQREIERYEREREELRARDQEDRLEQEMKFELERKRQLAAHAAELSRAQAALDAAEARVAQLNAEYMRREKGKSREFGHMDLASAEPARAASPEAAGASKIAREAARELGLTIVRMQAHVRGGLLRRSFYSRLGALFECEDSATLLQACCRGVLARRRLFSQLCALEKHTGAFVGMQACARAILAQRALLARIESIRMQRAAGDLVGIQAHIRGAIARHSYQRMRAAFARIELVRTDRNTNTQSMRAALSHRTHRELRKETEFVRPDMTAVQAQIRGVLARQDFQWWLNHLLDSEPVAVHLQSLIRGVLSRRVFRGQFGHYLSHIPEIIKIQSLFRARKQGAHYRALRAGNRVTLDTIRAFAHLLDDSDRDYEDELALEDMRRHVVQTIRENQAVEAHVEDLDLKIALLVKNKIGIEELIKARTERGLLGTGETLGTLHHRNTVLAEAGDPFSEHTLDRASIHRRELYQELFYMLQTRPEYLARLLVQTNEAPGISPEDRRQFETVILTIFGYAQKPREEYLLLRLLQRSIVEQLGAVHAFDEFVLGHPQFLKLIAHYSRGENERAYLCELLTPLVQRVIDDTALDLETDPAAIYRATINEEEQSTGQRSRRAPSADAHEALNDPLTRTVFIRHLQALRGSTDMFLSSIRSDVRPMPYGMRYIVRELFNALQSRFPDEAFDKLLHGVGYITYYRYLHPAIVAPESFEVTSAVLSTVQRKNLVEISQVLTQIALGRPFGEEQPFLQPLNEYVEQAAQRYRRWIHMLVDSCPDPEIHFGIDECVDSSGIDKPVIYISPNEIYAMHALLCNNEESLVSSPDDPLFVLLEQLGPPPPVATSRELQAARDSEISFPLVNRLTRVREPDGDAKALMVETKRLVLAMIKVECSGSLLDTLIKPVTDAEEVAWQRVLAREPPQLPSDAHLVDIHSLSYEELKAATLENMLCLEKLGCVRRSNGFQDMLNAIANDIQSKHRRRVRRSAETQAMNESLRKLAEQRRYMEDQIESYNSYIDRSMNAMQKRSRRRFVLPFSQQFFHQRSLKAAGKMPRFGSYKFSAARLSDKGVIVSIESASGVPADHITLVISSDEIGVFVLEAWVSGVMAGSTTFRMSELLEAQYNNDECIYLLDDTFKMNVNLLIHLINKKFYA</sequence>
<dbReference type="SMART" id="SM00323">
    <property type="entry name" value="RasGAP"/>
    <property type="match status" value="1"/>
</dbReference>
<dbReference type="Pfam" id="PF00307">
    <property type="entry name" value="CH"/>
    <property type="match status" value="1"/>
</dbReference>
<dbReference type="Pfam" id="PF00612">
    <property type="entry name" value="IQ"/>
    <property type="match status" value="1"/>
</dbReference>
<gene>
    <name evidence="4" type="primary">IQG1</name>
    <name evidence="4" type="ORF">MCUN1_002008</name>
</gene>
<dbReference type="Gene3D" id="1.10.506.10">
    <property type="entry name" value="GTPase Activation - p120gap, domain 1"/>
    <property type="match status" value="1"/>
</dbReference>
<dbReference type="PROSITE" id="PS50096">
    <property type="entry name" value="IQ"/>
    <property type="match status" value="5"/>
</dbReference>
<dbReference type="SMART" id="SM00033">
    <property type="entry name" value="CH"/>
    <property type="match status" value="1"/>
</dbReference>
<dbReference type="GO" id="GO:0005096">
    <property type="term" value="F:GTPase activator activity"/>
    <property type="evidence" value="ECO:0007669"/>
    <property type="project" value="TreeGrafter"/>
</dbReference>
<feature type="region of interest" description="Disordered" evidence="1">
    <location>
        <begin position="336"/>
        <end position="496"/>
    </location>
</feature>
<feature type="compositionally biased region" description="Basic and acidic residues" evidence="1">
    <location>
        <begin position="352"/>
        <end position="496"/>
    </location>
</feature>
<dbReference type="InterPro" id="IPR036872">
    <property type="entry name" value="CH_dom_sf"/>
</dbReference>
<feature type="compositionally biased region" description="Basic and acidic residues" evidence="1">
    <location>
        <begin position="42"/>
        <end position="64"/>
    </location>
</feature>
<name>A0AAF0J6F0_9BASI</name>
<feature type="compositionally biased region" description="Polar residues" evidence="1">
    <location>
        <begin position="81"/>
        <end position="90"/>
    </location>
</feature>
<evidence type="ECO:0000259" key="2">
    <source>
        <dbReference type="PROSITE" id="PS50018"/>
    </source>
</evidence>
<dbReference type="Proteomes" id="UP001219933">
    <property type="component" value="Chromosome 3"/>
</dbReference>
<feature type="region of interest" description="Disordered" evidence="1">
    <location>
        <begin position="1"/>
        <end position="126"/>
    </location>
</feature>
<evidence type="ECO:0000313" key="5">
    <source>
        <dbReference type="Proteomes" id="UP001219933"/>
    </source>
</evidence>
<dbReference type="SMART" id="SM00015">
    <property type="entry name" value="IQ"/>
    <property type="match status" value="6"/>
</dbReference>
<dbReference type="PANTHER" id="PTHR14149:SF14">
    <property type="entry name" value="CALPONIN-HOMOLOGY (CH) DOMAIN-CONTAINING PROTEIN"/>
    <property type="match status" value="1"/>
</dbReference>
<dbReference type="GO" id="GO:0051015">
    <property type="term" value="F:actin filament binding"/>
    <property type="evidence" value="ECO:0007669"/>
    <property type="project" value="TreeGrafter"/>
</dbReference>
<dbReference type="InterPro" id="IPR001936">
    <property type="entry name" value="RasGAP_dom"/>
</dbReference>
<dbReference type="InterPro" id="IPR000048">
    <property type="entry name" value="IQ_motif_EF-hand-BS"/>
</dbReference>
<dbReference type="GO" id="GO:0110085">
    <property type="term" value="C:mitotic actomyosin contractile ring"/>
    <property type="evidence" value="ECO:0007669"/>
    <property type="project" value="TreeGrafter"/>
</dbReference>
<dbReference type="PROSITE" id="PS50018">
    <property type="entry name" value="RAS_GTPASE_ACTIV_2"/>
    <property type="match status" value="1"/>
</dbReference>
<dbReference type="EMBL" id="CP119879">
    <property type="protein sequence ID" value="WFD35158.1"/>
    <property type="molecule type" value="Genomic_DNA"/>
</dbReference>
<dbReference type="SUPFAM" id="SSF48350">
    <property type="entry name" value="GTPase activation domain, GAP"/>
    <property type="match status" value="1"/>
</dbReference>
<proteinExistence type="predicted"/>